<dbReference type="FunFam" id="3.30.1490.20:FF:000020">
    <property type="entry name" value="Protein lysine acetyltransferase"/>
    <property type="match status" value="1"/>
</dbReference>
<dbReference type="SUPFAM" id="SSF56059">
    <property type="entry name" value="Glutathione synthetase ATP-binding domain-like"/>
    <property type="match status" value="1"/>
</dbReference>
<evidence type="ECO:0000256" key="3">
    <source>
        <dbReference type="ARBA" id="ARBA00022840"/>
    </source>
</evidence>
<dbReference type="Pfam" id="PF13380">
    <property type="entry name" value="CoA_binding_2"/>
    <property type="match status" value="1"/>
</dbReference>
<dbReference type="Pfam" id="PF00583">
    <property type="entry name" value="Acetyltransf_1"/>
    <property type="match status" value="1"/>
</dbReference>
<dbReference type="SMART" id="SM00881">
    <property type="entry name" value="CoA_binding"/>
    <property type="match status" value="1"/>
</dbReference>
<dbReference type="InterPro" id="IPR011761">
    <property type="entry name" value="ATP-grasp"/>
</dbReference>
<feature type="domain" description="ATP-grasp" evidence="6">
    <location>
        <begin position="498"/>
        <end position="534"/>
    </location>
</feature>
<dbReference type="InterPro" id="IPR003781">
    <property type="entry name" value="CoA-bd"/>
</dbReference>
<evidence type="ECO:0000256" key="5">
    <source>
        <dbReference type="PROSITE-ProRule" id="PRU00409"/>
    </source>
</evidence>
<dbReference type="Gene3D" id="3.30.470.20">
    <property type="entry name" value="ATP-grasp fold, B domain"/>
    <property type="match status" value="1"/>
</dbReference>
<evidence type="ECO:0000256" key="2">
    <source>
        <dbReference type="ARBA" id="ARBA00022741"/>
    </source>
</evidence>
<dbReference type="InterPro" id="IPR016181">
    <property type="entry name" value="Acyl_CoA_acyltransferase"/>
</dbReference>
<reference evidence="8" key="1">
    <citation type="submission" date="2019-02" db="EMBL/GenBank/DDBJ databases">
        <authorList>
            <person name="Gruber-Vodicka R. H."/>
            <person name="Seah K. B. B."/>
        </authorList>
    </citation>
    <scope>NUCLEOTIDE SEQUENCE</scope>
    <source>
        <strain evidence="8">BECK_M7</strain>
    </source>
</reference>
<keyword evidence="3 5" id="KW-0067">ATP-binding</keyword>
<accession>A0A450U4U0</accession>
<evidence type="ECO:0000259" key="7">
    <source>
        <dbReference type="PROSITE" id="PS51186"/>
    </source>
</evidence>
<dbReference type="SUPFAM" id="SSF52210">
    <property type="entry name" value="Succinyl-CoA synthetase domains"/>
    <property type="match status" value="2"/>
</dbReference>
<dbReference type="InterPro" id="IPR000182">
    <property type="entry name" value="GNAT_dom"/>
</dbReference>
<evidence type="ECO:0000313" key="8">
    <source>
        <dbReference type="EMBL" id="VFJ86006.1"/>
    </source>
</evidence>
<dbReference type="InterPro" id="IPR043938">
    <property type="entry name" value="Ligase_CoA_dom"/>
</dbReference>
<dbReference type="AlphaFoldDB" id="A0A450U4U0"/>
<dbReference type="GO" id="GO:0046872">
    <property type="term" value="F:metal ion binding"/>
    <property type="evidence" value="ECO:0007669"/>
    <property type="project" value="InterPro"/>
</dbReference>
<dbReference type="PROSITE" id="PS50975">
    <property type="entry name" value="ATP_GRASP"/>
    <property type="match status" value="1"/>
</dbReference>
<dbReference type="EMBL" id="CAADFF010000001">
    <property type="protein sequence ID" value="VFJ86006.1"/>
    <property type="molecule type" value="Genomic_DNA"/>
</dbReference>
<sequence length="898" mass="98821">MFFLMSIVNLHKIFKPHRIALLGGNWRLGAIVLKNLLEAGFQGVIYPIDPHREAINGVPAYSGIDSLPKTPDVALICTPASQVPEDVTECARAGVRGIVILSGGFREMGPEGQALERRIAEIAKDFPRLRILGPNTFGFIAPRLCLNASHAATLPTAGHLVFISESRGLCSSVIDWAVEAGVGFSYFVSVGNMLDVGFGDLIDYFGTDPNTRAIILYLESVENARRFMSAASAFARKRPIIAYKAGHFIESARVAASHTGAMVSEDAVYAAAFERAGVVRVTELNDVFDVAEVLASQWIPKGPRLAIIGNAGGPAIIATDVLLAHGGELATLRPRTVAALDEVLPPVGSHINPVDLLDSAPPERFAEATRAVLLDQDVDGILIIFAIQKDIDPKAIAEAITGIANEARKPVLAAWMGGSEARASMPILGQGGIPTYNNPEQAVRAFLHLVTYARNIEALYRTPRHIPIHFDLNRTQLRKKLGTLLQRAGNALNEYQAKIFLETHGVPVVKGHVVHSREAAVSYAQRMGYPVVLKVLSRKIVHKMDVGGVALDLRSAREVEDAYDGILHGIRTRWHDADVEGINIQKMISLEYGIEMILGAKRDPTFGTVIMVGMGGFAADIIHDRQVGLPPLNERFAIRMLRSLRHWPMLQGYRGRPGVDMDRLIEVILRFSRLVTDYPEIREFDINPLLVGREGVVALDAAATLDSNVCPQETDIHKHMAICPYPEEHVCEVILKEGLPVTFRPVKPEDEPMWHKLIAAASEDSIRRRFRSFLRTTTHQMAVEYCVIDYERQIAIVAETGVHDGQEIIGVAHMFADASLDSAEYAVIVSDPWQRQGLGGMLLDHCLELAERWGIKRVVADAEIGNKPMLRNFHSRGFHSDTSYEDGVVYLEKVLNRK</sequence>
<dbReference type="GO" id="GO:0043758">
    <property type="term" value="F:acetate-CoA ligase (ADP-forming) activity"/>
    <property type="evidence" value="ECO:0007669"/>
    <property type="project" value="InterPro"/>
</dbReference>
<comment type="similarity">
    <text evidence="4">In the N-terminal section; belongs to the acetate CoA ligase alpha subunit family.</text>
</comment>
<dbReference type="InterPro" id="IPR036291">
    <property type="entry name" value="NAD(P)-bd_dom_sf"/>
</dbReference>
<dbReference type="Gene3D" id="3.40.630.30">
    <property type="match status" value="1"/>
</dbReference>
<dbReference type="InterPro" id="IPR051538">
    <property type="entry name" value="Acyl-CoA_Synth/Transferase"/>
</dbReference>
<dbReference type="PANTHER" id="PTHR43334">
    <property type="entry name" value="ACETATE--COA LIGASE [ADP-FORMING]"/>
    <property type="match status" value="1"/>
</dbReference>
<dbReference type="Gene3D" id="3.40.50.261">
    <property type="entry name" value="Succinyl-CoA synthetase domains"/>
    <property type="match status" value="2"/>
</dbReference>
<organism evidence="8">
    <name type="scientific">Candidatus Kentrum sp. LFY</name>
    <dbReference type="NCBI Taxonomy" id="2126342"/>
    <lineage>
        <taxon>Bacteria</taxon>
        <taxon>Pseudomonadati</taxon>
        <taxon>Pseudomonadota</taxon>
        <taxon>Gammaproteobacteria</taxon>
        <taxon>Candidatus Kentrum</taxon>
    </lineage>
</organism>
<dbReference type="Gene3D" id="3.40.50.720">
    <property type="entry name" value="NAD(P)-binding Rossmann-like Domain"/>
    <property type="match status" value="1"/>
</dbReference>
<dbReference type="InterPro" id="IPR032875">
    <property type="entry name" value="Succ_CoA_lig_flav_dom"/>
</dbReference>
<dbReference type="InterPro" id="IPR016102">
    <property type="entry name" value="Succinyl-CoA_synth-like"/>
</dbReference>
<dbReference type="PANTHER" id="PTHR43334:SF1">
    <property type="entry name" value="3-HYDROXYPROPIONATE--COA LIGASE [ADP-FORMING]"/>
    <property type="match status" value="1"/>
</dbReference>
<gene>
    <name evidence="8" type="ORF">BECKLFY1418B_GA0070995_100137</name>
</gene>
<keyword evidence="8" id="KW-0808">Transferase</keyword>
<dbReference type="InterPro" id="IPR013815">
    <property type="entry name" value="ATP_grasp_subdomain_1"/>
</dbReference>
<feature type="domain" description="N-acetyltransferase" evidence="7">
    <location>
        <begin position="741"/>
        <end position="896"/>
    </location>
</feature>
<evidence type="ECO:0000259" key="6">
    <source>
        <dbReference type="PROSITE" id="PS50975"/>
    </source>
</evidence>
<dbReference type="SUPFAM" id="SSF55729">
    <property type="entry name" value="Acyl-CoA N-acyltransferases (Nat)"/>
    <property type="match status" value="1"/>
</dbReference>
<name>A0A450U4U0_9GAMM</name>
<evidence type="ECO:0000256" key="4">
    <source>
        <dbReference type="ARBA" id="ARBA00060888"/>
    </source>
</evidence>
<keyword evidence="2 5" id="KW-0547">Nucleotide-binding</keyword>
<evidence type="ECO:0000256" key="1">
    <source>
        <dbReference type="ARBA" id="ARBA00022598"/>
    </source>
</evidence>
<dbReference type="CDD" id="cd04301">
    <property type="entry name" value="NAT_SF"/>
    <property type="match status" value="1"/>
</dbReference>
<keyword evidence="1" id="KW-0436">Ligase</keyword>
<dbReference type="Gene3D" id="3.30.1490.20">
    <property type="entry name" value="ATP-grasp fold, A domain"/>
    <property type="match status" value="1"/>
</dbReference>
<dbReference type="SUPFAM" id="SSF51735">
    <property type="entry name" value="NAD(P)-binding Rossmann-fold domains"/>
    <property type="match status" value="1"/>
</dbReference>
<dbReference type="Pfam" id="PF19045">
    <property type="entry name" value="Ligase_CoA_2"/>
    <property type="match status" value="1"/>
</dbReference>
<dbReference type="PROSITE" id="PS51186">
    <property type="entry name" value="GNAT"/>
    <property type="match status" value="1"/>
</dbReference>
<proteinExistence type="inferred from homology"/>
<dbReference type="Pfam" id="PF13549">
    <property type="entry name" value="ATP-grasp_5"/>
    <property type="match status" value="1"/>
</dbReference>
<dbReference type="GO" id="GO:0016747">
    <property type="term" value="F:acyltransferase activity, transferring groups other than amino-acyl groups"/>
    <property type="evidence" value="ECO:0007669"/>
    <property type="project" value="InterPro"/>
</dbReference>
<protein>
    <submittedName>
        <fullName evidence="8">Acetyltransferase</fullName>
    </submittedName>
</protein>
<dbReference type="Pfam" id="PF13607">
    <property type="entry name" value="Succ_CoA_lig"/>
    <property type="match status" value="1"/>
</dbReference>
<dbReference type="GO" id="GO:0005524">
    <property type="term" value="F:ATP binding"/>
    <property type="evidence" value="ECO:0007669"/>
    <property type="project" value="UniProtKB-UniRule"/>
</dbReference>